<evidence type="ECO:0000313" key="3">
    <source>
        <dbReference type="Proteomes" id="UP000007819"/>
    </source>
</evidence>
<dbReference type="EnsemblMetazoa" id="XM_029490416.1">
    <property type="protein sequence ID" value="XP_029346276.1"/>
    <property type="gene ID" value="LOC115034240"/>
</dbReference>
<feature type="transmembrane region" description="Helical" evidence="1">
    <location>
        <begin position="75"/>
        <end position="96"/>
    </location>
</feature>
<evidence type="ECO:0000313" key="2">
    <source>
        <dbReference type="EnsemblMetazoa" id="XP_029346276.1"/>
    </source>
</evidence>
<name>A0A8R2NRB6_ACYPI</name>
<protein>
    <submittedName>
        <fullName evidence="2">Uncharacterized protein</fullName>
    </submittedName>
</protein>
<keyword evidence="1" id="KW-1133">Transmembrane helix</keyword>
<dbReference type="Proteomes" id="UP000007819">
    <property type="component" value="Chromosome A2"/>
</dbReference>
<organism evidence="2 3">
    <name type="scientific">Acyrthosiphon pisum</name>
    <name type="common">Pea aphid</name>
    <dbReference type="NCBI Taxonomy" id="7029"/>
    <lineage>
        <taxon>Eukaryota</taxon>
        <taxon>Metazoa</taxon>
        <taxon>Ecdysozoa</taxon>
        <taxon>Arthropoda</taxon>
        <taxon>Hexapoda</taxon>
        <taxon>Insecta</taxon>
        <taxon>Pterygota</taxon>
        <taxon>Neoptera</taxon>
        <taxon>Paraneoptera</taxon>
        <taxon>Hemiptera</taxon>
        <taxon>Sternorrhyncha</taxon>
        <taxon>Aphidomorpha</taxon>
        <taxon>Aphidoidea</taxon>
        <taxon>Aphididae</taxon>
        <taxon>Macrosiphini</taxon>
        <taxon>Acyrthosiphon</taxon>
    </lineage>
</organism>
<feature type="transmembrane region" description="Helical" evidence="1">
    <location>
        <begin position="102"/>
        <end position="123"/>
    </location>
</feature>
<keyword evidence="1" id="KW-0472">Membrane</keyword>
<reference evidence="2" key="2">
    <citation type="submission" date="2022-06" db="UniProtKB">
        <authorList>
            <consortium name="EnsemblMetazoa"/>
        </authorList>
    </citation>
    <scope>IDENTIFICATION</scope>
</reference>
<accession>A0A8R2NRB6</accession>
<dbReference type="AlphaFoldDB" id="A0A8R2NRB6"/>
<proteinExistence type="predicted"/>
<keyword evidence="3" id="KW-1185">Reference proteome</keyword>
<dbReference type="RefSeq" id="XP_029346276.1">
    <property type="nucleotide sequence ID" value="XM_029490416.1"/>
</dbReference>
<evidence type="ECO:0000256" key="1">
    <source>
        <dbReference type="SAM" id="Phobius"/>
    </source>
</evidence>
<reference evidence="3" key="1">
    <citation type="submission" date="2010-06" db="EMBL/GenBank/DDBJ databases">
        <authorList>
            <person name="Jiang H."/>
            <person name="Abraham K."/>
            <person name="Ali S."/>
            <person name="Alsbrooks S.L."/>
            <person name="Anim B.N."/>
            <person name="Anosike U.S."/>
            <person name="Attaway T."/>
            <person name="Bandaranaike D.P."/>
            <person name="Battles P.K."/>
            <person name="Bell S.N."/>
            <person name="Bell A.V."/>
            <person name="Beltran B."/>
            <person name="Bickham C."/>
            <person name="Bustamante Y."/>
            <person name="Caleb T."/>
            <person name="Canada A."/>
            <person name="Cardenas V."/>
            <person name="Carter K."/>
            <person name="Chacko J."/>
            <person name="Chandrabose M.N."/>
            <person name="Chavez D."/>
            <person name="Chavez A."/>
            <person name="Chen L."/>
            <person name="Chu H.-S."/>
            <person name="Claassen K.J."/>
            <person name="Cockrell R."/>
            <person name="Collins M."/>
            <person name="Cooper J.A."/>
            <person name="Cree A."/>
            <person name="Curry S.M."/>
            <person name="Da Y."/>
            <person name="Dao M.D."/>
            <person name="Das B."/>
            <person name="Davila M.-L."/>
            <person name="Davy-Carroll L."/>
            <person name="Denson S."/>
            <person name="Dinh H."/>
            <person name="Ebong V.E."/>
            <person name="Edwards J.R."/>
            <person name="Egan A."/>
            <person name="El-Daye J."/>
            <person name="Escobedo L."/>
            <person name="Fernandez S."/>
            <person name="Fernando P.R."/>
            <person name="Flagg N."/>
            <person name="Forbes L.D."/>
            <person name="Fowler R.G."/>
            <person name="Fu Q."/>
            <person name="Gabisi R.A."/>
            <person name="Ganer J."/>
            <person name="Garbino Pronczuk A."/>
            <person name="Garcia R.M."/>
            <person name="Garner T."/>
            <person name="Garrett T.E."/>
            <person name="Gonzalez D.A."/>
            <person name="Hamid H."/>
            <person name="Hawkins E.S."/>
            <person name="Hirani K."/>
            <person name="Hogues M.E."/>
            <person name="Hollins B."/>
            <person name="Hsiao C.-H."/>
            <person name="Jabil R."/>
            <person name="James M.L."/>
            <person name="Jhangiani S.N."/>
            <person name="Johnson B."/>
            <person name="Johnson Q."/>
            <person name="Joshi V."/>
            <person name="Kalu J.B."/>
            <person name="Kam C."/>
            <person name="Kashfia A."/>
            <person name="Keebler J."/>
            <person name="Kisamo H."/>
            <person name="Kovar C.L."/>
            <person name="Lago L.A."/>
            <person name="Lai C.-Y."/>
            <person name="Laidlaw J."/>
            <person name="Lara F."/>
            <person name="Le T.-K."/>
            <person name="Lee S.L."/>
            <person name="Legall F.H."/>
            <person name="Lemon S.J."/>
            <person name="Lewis L.R."/>
            <person name="Li B."/>
            <person name="Liu Y."/>
            <person name="Liu Y.-S."/>
            <person name="Lopez J."/>
            <person name="Lozado R.J."/>
            <person name="Lu J."/>
            <person name="Madu R.C."/>
            <person name="Maheshwari M."/>
            <person name="Maheshwari R."/>
            <person name="Malloy K."/>
            <person name="Martinez E."/>
            <person name="Mathew T."/>
            <person name="Mercado I.C."/>
            <person name="Mercado C."/>
            <person name="Meyer B."/>
            <person name="Montgomery K."/>
            <person name="Morgan M.B."/>
            <person name="Munidasa M."/>
            <person name="Nazareth L.V."/>
            <person name="Nelson J."/>
            <person name="Ng B.M."/>
            <person name="Nguyen N.B."/>
            <person name="Nguyen P.Q."/>
            <person name="Nguyen T."/>
            <person name="Obregon M."/>
            <person name="Okwuonu G.O."/>
            <person name="Onwere C.G."/>
            <person name="Orozco G."/>
            <person name="Parra A."/>
            <person name="Patel S."/>
            <person name="Patil S."/>
            <person name="Perez A."/>
            <person name="Perez Y."/>
            <person name="Pham C."/>
            <person name="Primus E.L."/>
            <person name="Pu L.-L."/>
            <person name="Puazo M."/>
            <person name="Qin X."/>
            <person name="Quiroz J.B."/>
            <person name="Reese J."/>
            <person name="Richards S."/>
            <person name="Rives C.M."/>
            <person name="Robberts R."/>
            <person name="Ruiz S.J."/>
            <person name="Ruiz M.J."/>
            <person name="Santibanez J."/>
            <person name="Schneider B.W."/>
            <person name="Sisson I."/>
            <person name="Smith M."/>
            <person name="Sodergren E."/>
            <person name="Song X.-Z."/>
            <person name="Song B.B."/>
            <person name="Summersgill H."/>
            <person name="Thelus R."/>
            <person name="Thornton R.D."/>
            <person name="Trejos Z.Y."/>
            <person name="Usmani K."/>
            <person name="Vattathil S."/>
            <person name="Villasana D."/>
            <person name="Walker D.L."/>
            <person name="Wang S."/>
            <person name="Wang K."/>
            <person name="White C.S."/>
            <person name="Williams A.C."/>
            <person name="Williamson J."/>
            <person name="Wilson K."/>
            <person name="Woghiren I.O."/>
            <person name="Woodworth J.R."/>
            <person name="Worley K.C."/>
            <person name="Wright R.A."/>
            <person name="Wu W."/>
            <person name="Young L."/>
            <person name="Zhang L."/>
            <person name="Zhang J."/>
            <person name="Zhu Y."/>
            <person name="Muzny D.M."/>
            <person name="Weinstock G."/>
            <person name="Gibbs R.A."/>
        </authorList>
    </citation>
    <scope>NUCLEOTIDE SEQUENCE [LARGE SCALE GENOMIC DNA]</scope>
    <source>
        <strain evidence="3">LSR1</strain>
    </source>
</reference>
<dbReference type="GeneID" id="115034240"/>
<keyword evidence="1" id="KW-0812">Transmembrane</keyword>
<dbReference type="KEGG" id="api:115034240"/>
<sequence length="149" mass="17035">MFRWRGSFILSFRLYTETFRSHERVFHNVLCVRVDIFPIFNHQKPRLRFTSGDTQRRSVCTLLVRALRAEGTFQGFVGTVLTGIGTPVGGYMFKIIGSISSFKLLSMLVLITCIVQIIVNQMINSFSKNRNIKTTSHTGQPEVVVDFKL</sequence>